<organism evidence="1 2">
    <name type="scientific">Polynucleobacter aenigmaticus</name>
    <dbReference type="NCBI Taxonomy" id="1743164"/>
    <lineage>
        <taxon>Bacteria</taxon>
        <taxon>Pseudomonadati</taxon>
        <taxon>Pseudomonadota</taxon>
        <taxon>Betaproteobacteria</taxon>
        <taxon>Burkholderiales</taxon>
        <taxon>Burkholderiaceae</taxon>
        <taxon>Polynucleobacter</taxon>
    </lineage>
</organism>
<comment type="caution">
    <text evidence="1">The sequence shown here is derived from an EMBL/GenBank/DDBJ whole genome shotgun (WGS) entry which is preliminary data.</text>
</comment>
<dbReference type="SUPFAM" id="SSF54427">
    <property type="entry name" value="NTF2-like"/>
    <property type="match status" value="1"/>
</dbReference>
<proteinExistence type="predicted"/>
<accession>A0A254Q0H4</accession>
<evidence type="ECO:0000313" key="2">
    <source>
        <dbReference type="Proteomes" id="UP000198104"/>
    </source>
</evidence>
<gene>
    <name evidence="1" type="ORF">CBI30_03035</name>
</gene>
<keyword evidence="2" id="KW-1185">Reference proteome</keyword>
<dbReference type="InterPro" id="IPR032710">
    <property type="entry name" value="NTF2-like_dom_sf"/>
</dbReference>
<sequence length="159" mass="19293">MEQNMEQKPPLPPFTKETAIQKIRMAEDAWNTRDPEKVSLVYTEDTVWRNRAEFPKGREQVKEFLHRKWARELDYRLIKELWAFTDNRIAVRFAYECRDDSRNWSRSFGNENWEFNENGFMMRRFASINDLPIKESDRKFFWPLGIRPDDHPGLSHFGF</sequence>
<dbReference type="PANTHER" id="PTHR31757">
    <property type="entry name" value="SLL0781 PROTEIN"/>
    <property type="match status" value="1"/>
</dbReference>
<protein>
    <recommendedName>
        <fullName evidence="3">DUF4440 domain-containing protein</fullName>
    </recommendedName>
</protein>
<dbReference type="Proteomes" id="UP000198104">
    <property type="component" value="Unassembled WGS sequence"/>
</dbReference>
<dbReference type="EMBL" id="NGUO01000004">
    <property type="protein sequence ID" value="OWS72303.1"/>
    <property type="molecule type" value="Genomic_DNA"/>
</dbReference>
<evidence type="ECO:0008006" key="3">
    <source>
        <dbReference type="Google" id="ProtNLM"/>
    </source>
</evidence>
<dbReference type="InterPro" id="IPR009783">
    <property type="entry name" value="DUF1348"/>
</dbReference>
<dbReference type="PANTHER" id="PTHR31757:SF0">
    <property type="entry name" value="SLL0781 PROTEIN"/>
    <property type="match status" value="1"/>
</dbReference>
<reference evidence="1 2" key="1">
    <citation type="submission" date="2017-05" db="EMBL/GenBank/DDBJ databases">
        <title>Polynucleobacter sp. MWH-K35W1 isolated from the permanently anoxic monimolimnion of a meromictic lake.</title>
        <authorList>
            <person name="Hahn M.W."/>
        </authorList>
    </citation>
    <scope>NUCLEOTIDE SEQUENCE [LARGE SCALE GENOMIC DNA]</scope>
    <source>
        <strain evidence="1 2">MWH-K35W1</strain>
    </source>
</reference>
<evidence type="ECO:0000313" key="1">
    <source>
        <dbReference type="EMBL" id="OWS72303.1"/>
    </source>
</evidence>
<name>A0A254Q0H4_9BURK</name>
<dbReference type="OrthoDB" id="9787970at2"/>
<dbReference type="Pfam" id="PF07080">
    <property type="entry name" value="DUF1348"/>
    <property type="match status" value="1"/>
</dbReference>
<dbReference type="AlphaFoldDB" id="A0A254Q0H4"/>
<dbReference type="Gene3D" id="3.10.450.50">
    <property type="match status" value="1"/>
</dbReference>